<dbReference type="Proteomes" id="UP000004348">
    <property type="component" value="Chromosome"/>
</dbReference>
<keyword evidence="1" id="KW-0479">Metal-binding</keyword>
<accession>F3KLA9</accession>
<sequence length="141" mass="15226">MKRTYEISKKILILTSISLIAAAMIVPTIAGYDEPKVQAEQAVKKGLVQTIMIVGIDEIAFVPNIATINVGDTIVFINQDGYAGGFAHSIIAVDGYGNPTGQFESPLIQVGETFKITFTEPGIYQYIDSIYPGEQGIIAVR</sequence>
<dbReference type="GO" id="GO:0009055">
    <property type="term" value="F:electron transfer activity"/>
    <property type="evidence" value="ECO:0007669"/>
    <property type="project" value="InterPro"/>
</dbReference>
<dbReference type="HOGENOM" id="CLU_1820933_0_0_2"/>
<evidence type="ECO:0000256" key="2">
    <source>
        <dbReference type="ARBA" id="ARBA00023008"/>
    </source>
</evidence>
<dbReference type="GO" id="GO:0005507">
    <property type="term" value="F:copper ion binding"/>
    <property type="evidence" value="ECO:0007669"/>
    <property type="project" value="InterPro"/>
</dbReference>
<protein>
    <recommendedName>
        <fullName evidence="3">Blue (type 1) copper domain-containing protein</fullName>
    </recommendedName>
</protein>
<dbReference type="Gene3D" id="2.60.40.420">
    <property type="entry name" value="Cupredoxins - blue copper proteins"/>
    <property type="match status" value="1"/>
</dbReference>
<reference evidence="4" key="1">
    <citation type="journal article" date="2011" name="PLoS ONE">
        <title>Genome of a low-salinity ammonia-oxidizing archaeon determined by single-cell and metagenomic analysis.</title>
        <authorList>
            <person name="Blainey P.C."/>
            <person name="Mosier A.C."/>
            <person name="Potanina A."/>
            <person name="Francis C.A."/>
            <person name="Quake S.R."/>
        </authorList>
    </citation>
    <scope>NUCLEOTIDE SEQUENCE [LARGE SCALE GENOMIC DNA]</scope>
    <source>
        <strain evidence="4">SFB1</strain>
    </source>
</reference>
<gene>
    <name evidence="4" type="ORF">Nlim_1289</name>
</gene>
<keyword evidence="2" id="KW-0186">Copper</keyword>
<dbReference type="PANTHER" id="PTHR36507">
    <property type="entry name" value="BLL1555 PROTEIN"/>
    <property type="match status" value="1"/>
</dbReference>
<dbReference type="SUPFAM" id="SSF49503">
    <property type="entry name" value="Cupredoxins"/>
    <property type="match status" value="1"/>
</dbReference>
<evidence type="ECO:0000256" key="1">
    <source>
        <dbReference type="ARBA" id="ARBA00022723"/>
    </source>
</evidence>
<name>F3KLA9_9ARCH</name>
<dbReference type="EMBL" id="AEGP01000046">
    <property type="protein sequence ID" value="EGG41846.1"/>
    <property type="molecule type" value="Genomic_DNA"/>
</dbReference>
<dbReference type="InterPro" id="IPR000923">
    <property type="entry name" value="BlueCu_1"/>
</dbReference>
<dbReference type="InterPro" id="IPR008972">
    <property type="entry name" value="Cupredoxin"/>
</dbReference>
<dbReference type="STRING" id="886738.Nlim_1289"/>
<proteinExistence type="predicted"/>
<feature type="domain" description="Blue (type 1) copper" evidence="3">
    <location>
        <begin position="54"/>
        <end position="127"/>
    </location>
</feature>
<comment type="caution">
    <text evidence="4">The sequence shown here is derived from an EMBL/GenBank/DDBJ whole genome shotgun (WGS) entry which is preliminary data.</text>
</comment>
<dbReference type="InterPro" id="IPR052721">
    <property type="entry name" value="ET_Amicyanin"/>
</dbReference>
<dbReference type="AlphaFoldDB" id="F3KLA9"/>
<evidence type="ECO:0000259" key="3">
    <source>
        <dbReference type="Pfam" id="PF00127"/>
    </source>
</evidence>
<dbReference type="Pfam" id="PF00127">
    <property type="entry name" value="Copper-bind"/>
    <property type="match status" value="1"/>
</dbReference>
<organism evidence="4">
    <name type="scientific">Candidatus Nitrosarchaeum limnium SFB1</name>
    <dbReference type="NCBI Taxonomy" id="886738"/>
    <lineage>
        <taxon>Archaea</taxon>
        <taxon>Nitrososphaerota</taxon>
        <taxon>Nitrososphaeria</taxon>
        <taxon>Nitrosopumilales</taxon>
        <taxon>Nitrosopumilaceae</taxon>
        <taxon>Nitrosarchaeum</taxon>
    </lineage>
</organism>
<evidence type="ECO:0000313" key="4">
    <source>
        <dbReference type="EMBL" id="EGG41846.1"/>
    </source>
</evidence>
<dbReference type="PANTHER" id="PTHR36507:SF1">
    <property type="entry name" value="BLL1555 PROTEIN"/>
    <property type="match status" value="1"/>
</dbReference>